<name>A0ACC1MG15_9HYPO</name>
<organism evidence="1 2">
    <name type="scientific">Zarea fungicola</name>
    <dbReference type="NCBI Taxonomy" id="93591"/>
    <lineage>
        <taxon>Eukaryota</taxon>
        <taxon>Fungi</taxon>
        <taxon>Dikarya</taxon>
        <taxon>Ascomycota</taxon>
        <taxon>Pezizomycotina</taxon>
        <taxon>Sordariomycetes</taxon>
        <taxon>Hypocreomycetidae</taxon>
        <taxon>Hypocreales</taxon>
        <taxon>Cordycipitaceae</taxon>
        <taxon>Zarea</taxon>
    </lineage>
</organism>
<reference evidence="1" key="1">
    <citation type="submission" date="2022-08" db="EMBL/GenBank/DDBJ databases">
        <title>Genome Sequence of Lecanicillium fungicola.</title>
        <authorList>
            <person name="Buettner E."/>
        </authorList>
    </citation>
    <scope>NUCLEOTIDE SEQUENCE</scope>
    <source>
        <strain evidence="1">Babe33</strain>
    </source>
</reference>
<protein>
    <submittedName>
        <fullName evidence="1">Uncharacterized protein</fullName>
    </submittedName>
</protein>
<evidence type="ECO:0000313" key="2">
    <source>
        <dbReference type="Proteomes" id="UP001143910"/>
    </source>
</evidence>
<dbReference type="Proteomes" id="UP001143910">
    <property type="component" value="Unassembled WGS sequence"/>
</dbReference>
<evidence type="ECO:0000313" key="1">
    <source>
        <dbReference type="EMBL" id="KAJ2965599.1"/>
    </source>
</evidence>
<proteinExistence type="predicted"/>
<accession>A0ACC1MG15</accession>
<gene>
    <name evidence="1" type="ORF">NQ176_g10538</name>
</gene>
<keyword evidence="2" id="KW-1185">Reference proteome</keyword>
<comment type="caution">
    <text evidence="1">The sequence shown here is derived from an EMBL/GenBank/DDBJ whole genome shotgun (WGS) entry which is preliminary data.</text>
</comment>
<sequence length="230" mass="25524">MKEMEVQQRHGSPNKPSAQFERPTPPRTFSHDQTSSPPVHQQSGFPRTGREPLERDRSGSDSSRDGHDRQRRMPLRGVSTSSDSRAIMTSHPVSQSPTRNRKRDLSEPMYLQNRGDFSDSRMHPSNLPVAAFSTPNLHAPPTTAPPLPPINPRRKNGMPTQGLRGGDAAGHAGHGDAFYDDSGDEQRRQLSRATIEQNDERHRQYPPAPSHRPPLPRGNMSSNSLPGGMI</sequence>
<dbReference type="EMBL" id="JANJQO010002921">
    <property type="protein sequence ID" value="KAJ2965599.1"/>
    <property type="molecule type" value="Genomic_DNA"/>
</dbReference>